<proteinExistence type="predicted"/>
<feature type="signal peptide" evidence="1">
    <location>
        <begin position="1"/>
        <end position="17"/>
    </location>
</feature>
<gene>
    <name evidence="2" type="ORF">N7G274_009352</name>
</gene>
<dbReference type="EMBL" id="JBEFKJ010000036">
    <property type="protein sequence ID" value="KAL2037877.1"/>
    <property type="molecule type" value="Genomic_DNA"/>
</dbReference>
<feature type="chain" id="PRO_5045124146" description="Secreted protein" evidence="1">
    <location>
        <begin position="18"/>
        <end position="91"/>
    </location>
</feature>
<comment type="caution">
    <text evidence="2">The sequence shown here is derived from an EMBL/GenBank/DDBJ whole genome shotgun (WGS) entry which is preliminary data.</text>
</comment>
<name>A0ABR4A0M2_9LECA</name>
<protein>
    <recommendedName>
        <fullName evidence="4">Secreted protein</fullName>
    </recommendedName>
</protein>
<accession>A0ABR4A0M2</accession>
<evidence type="ECO:0000313" key="3">
    <source>
        <dbReference type="Proteomes" id="UP001590950"/>
    </source>
</evidence>
<dbReference type="Proteomes" id="UP001590950">
    <property type="component" value="Unassembled WGS sequence"/>
</dbReference>
<evidence type="ECO:0000313" key="2">
    <source>
        <dbReference type="EMBL" id="KAL2037877.1"/>
    </source>
</evidence>
<sequence>MYTIVQLALLLITLTHTEPTPHRLTTNLNPRTSPPGYGTLTTTTNGSIVRAIINNSPPPNLWDYRLASDTSSFINNLAANVNTTTTKTPKS</sequence>
<keyword evidence="3" id="KW-1185">Reference proteome</keyword>
<evidence type="ECO:0008006" key="4">
    <source>
        <dbReference type="Google" id="ProtNLM"/>
    </source>
</evidence>
<organism evidence="2 3">
    <name type="scientific">Stereocaulon virgatum</name>
    <dbReference type="NCBI Taxonomy" id="373712"/>
    <lineage>
        <taxon>Eukaryota</taxon>
        <taxon>Fungi</taxon>
        <taxon>Dikarya</taxon>
        <taxon>Ascomycota</taxon>
        <taxon>Pezizomycotina</taxon>
        <taxon>Lecanoromycetes</taxon>
        <taxon>OSLEUM clade</taxon>
        <taxon>Lecanoromycetidae</taxon>
        <taxon>Lecanorales</taxon>
        <taxon>Lecanorineae</taxon>
        <taxon>Stereocaulaceae</taxon>
        <taxon>Stereocaulon</taxon>
    </lineage>
</organism>
<keyword evidence="1" id="KW-0732">Signal</keyword>
<evidence type="ECO:0000256" key="1">
    <source>
        <dbReference type="SAM" id="SignalP"/>
    </source>
</evidence>
<reference evidence="2 3" key="1">
    <citation type="submission" date="2024-09" db="EMBL/GenBank/DDBJ databases">
        <title>Rethinking Asexuality: The Enigmatic Case of Functional Sexual Genes in Lepraria (Stereocaulaceae).</title>
        <authorList>
            <person name="Doellman M."/>
            <person name="Sun Y."/>
            <person name="Barcenas-Pena A."/>
            <person name="Lumbsch H.T."/>
            <person name="Grewe F."/>
        </authorList>
    </citation>
    <scope>NUCLEOTIDE SEQUENCE [LARGE SCALE GENOMIC DNA]</scope>
    <source>
        <strain evidence="2 3">Mercado 3170</strain>
    </source>
</reference>